<evidence type="ECO:0000313" key="8">
    <source>
        <dbReference type="EMBL" id="TDL10192.1"/>
    </source>
</evidence>
<keyword evidence="3" id="KW-0547">Nucleotide-binding</keyword>
<dbReference type="GO" id="GO:0016887">
    <property type="term" value="F:ATP hydrolysis activity"/>
    <property type="evidence" value="ECO:0007669"/>
    <property type="project" value="InterPro"/>
</dbReference>
<keyword evidence="2" id="KW-0813">Transport</keyword>
<dbReference type="Proteomes" id="UP000034150">
    <property type="component" value="Unassembled WGS sequence"/>
</dbReference>
<gene>
    <name evidence="7" type="primary">oppF_2</name>
    <name evidence="8" type="ORF">EUA04_09750</name>
    <name evidence="7" type="ORF">MOBUDSM44075_04299</name>
    <name evidence="6" type="ORF">WN67_03630</name>
</gene>
<dbReference type="PROSITE" id="PS00211">
    <property type="entry name" value="ABC_TRANSPORTER_1"/>
    <property type="match status" value="1"/>
</dbReference>
<dbReference type="EMBL" id="SDLP01000002">
    <property type="protein sequence ID" value="TDL10192.1"/>
    <property type="molecule type" value="Genomic_DNA"/>
</dbReference>
<feature type="domain" description="ABC transporter" evidence="5">
    <location>
        <begin position="7"/>
        <end position="256"/>
    </location>
</feature>
<dbReference type="OrthoDB" id="8481147at2"/>
<evidence type="ECO:0000313" key="11">
    <source>
        <dbReference type="Proteomes" id="UP000294952"/>
    </source>
</evidence>
<reference evidence="6 9" key="2">
    <citation type="submission" date="2015-04" db="EMBL/GenBank/DDBJ databases">
        <title>Genome sequence of Mycobacterium obuense UC1.</title>
        <authorList>
            <person name="Greninger A.L."/>
            <person name="Cunningham G."/>
            <person name="Chiu C.Y."/>
            <person name="Miller S."/>
        </authorList>
    </citation>
    <scope>NUCLEOTIDE SEQUENCE [LARGE SCALE GENOMIC DNA]</scope>
    <source>
        <strain evidence="6 9">UC1</strain>
    </source>
</reference>
<dbReference type="InterPro" id="IPR003593">
    <property type="entry name" value="AAA+_ATPase"/>
</dbReference>
<reference evidence="7 10" key="1">
    <citation type="journal article" date="2015" name="Genome Biol. Evol.">
        <title>Characterization of Three Mycobacterium spp. with Potential Use in Bioremediation by Genome Sequencing and Comparative Genomics.</title>
        <authorList>
            <person name="Das S."/>
            <person name="Pettersson B.M."/>
            <person name="Behra P.R."/>
            <person name="Ramesh M."/>
            <person name="Dasgupta S."/>
            <person name="Bhattacharya A."/>
            <person name="Kirsebom L.A."/>
        </authorList>
    </citation>
    <scope>NUCLEOTIDE SEQUENCE [LARGE SCALE GENOMIC DNA]</scope>
    <source>
        <strain evidence="7 10">DSM 44075</strain>
    </source>
</reference>
<dbReference type="Proteomes" id="UP000036313">
    <property type="component" value="Unassembled WGS sequence"/>
</dbReference>
<dbReference type="RefSeq" id="WP_046361714.1">
    <property type="nucleotide sequence ID" value="NZ_CALTXN010000020.1"/>
</dbReference>
<dbReference type="SMART" id="SM00382">
    <property type="entry name" value="AAA"/>
    <property type="match status" value="1"/>
</dbReference>
<dbReference type="GO" id="GO:0005524">
    <property type="term" value="F:ATP binding"/>
    <property type="evidence" value="ECO:0007669"/>
    <property type="project" value="UniProtKB-KW"/>
</dbReference>
<evidence type="ECO:0000256" key="3">
    <source>
        <dbReference type="ARBA" id="ARBA00022741"/>
    </source>
</evidence>
<dbReference type="Proteomes" id="UP000294952">
    <property type="component" value="Unassembled WGS sequence"/>
</dbReference>
<evidence type="ECO:0000256" key="1">
    <source>
        <dbReference type="ARBA" id="ARBA00005417"/>
    </source>
</evidence>
<dbReference type="SUPFAM" id="SSF52540">
    <property type="entry name" value="P-loop containing nucleoside triphosphate hydrolases"/>
    <property type="match status" value="1"/>
</dbReference>
<dbReference type="InterPro" id="IPR027417">
    <property type="entry name" value="P-loop_NTPase"/>
</dbReference>
<keyword evidence="9" id="KW-1185">Reference proteome</keyword>
<evidence type="ECO:0000313" key="9">
    <source>
        <dbReference type="Proteomes" id="UP000034150"/>
    </source>
</evidence>
<proteinExistence type="inferred from homology"/>
<keyword evidence="4 7" id="KW-0067">ATP-binding</keyword>
<dbReference type="InterPro" id="IPR017871">
    <property type="entry name" value="ABC_transporter-like_CS"/>
</dbReference>
<dbReference type="CDD" id="cd03257">
    <property type="entry name" value="ABC_NikE_OppD_transporters"/>
    <property type="match status" value="1"/>
</dbReference>
<dbReference type="EMBL" id="LAUZ02000001">
    <property type="protein sequence ID" value="KKF03331.1"/>
    <property type="molecule type" value="Genomic_DNA"/>
</dbReference>
<sequence>MTNSPVLSVRRLCKRYPSPVRGGQPVLAVDDVSFDVADGECLAIVGESGSGKTTVAKTIVGLESPTSGTIVVNGEPRGRPPSRHGQRVRWAAEVQYVFQDPYSSLNPRQRVLDVIATSVGIHQPGLTRADRDAAARTLLDDVGLGDEFASRLPFELSGGQRQRVAIARALAANPALVILDEAVAALDVSIQAQILNLLKDIRAQRPVSYLFITHDLAVVNQVADRVVVMEQGVVVEEGTTTGVLTQPAHAYTRALVAAVPRAGWRPQRRAHLAAG</sequence>
<dbReference type="Pfam" id="PF00005">
    <property type="entry name" value="ABC_tran"/>
    <property type="match status" value="1"/>
</dbReference>
<comment type="similarity">
    <text evidence="1">Belongs to the ABC transporter superfamily.</text>
</comment>
<reference evidence="8 11" key="3">
    <citation type="submission" date="2019-01" db="EMBL/GenBank/DDBJ databases">
        <title>High-quality-draft genome sequences of five non-tuberculosis mycobacteriaceae isolated from a nosocomial environment.</title>
        <authorList>
            <person name="Tiago I."/>
            <person name="Alarico S."/>
            <person name="Pereira S.G."/>
            <person name="Coelho C."/>
            <person name="Maranha A."/>
            <person name="Empadinhas N."/>
        </authorList>
    </citation>
    <scope>NUCLEOTIDE SEQUENCE [LARGE SCALE GENOMIC DNA]</scope>
    <source>
        <strain evidence="8 11">22DIII</strain>
    </source>
</reference>
<dbReference type="PATRIC" id="fig|1807.13.peg.36"/>
<accession>A0A0J6VF51</accession>
<evidence type="ECO:0000259" key="5">
    <source>
        <dbReference type="PROSITE" id="PS50893"/>
    </source>
</evidence>
<evidence type="ECO:0000256" key="2">
    <source>
        <dbReference type="ARBA" id="ARBA00022448"/>
    </source>
</evidence>
<evidence type="ECO:0000313" key="6">
    <source>
        <dbReference type="EMBL" id="KKF03331.1"/>
    </source>
</evidence>
<comment type="caution">
    <text evidence="7">The sequence shown here is derived from an EMBL/GenBank/DDBJ whole genome shotgun (WGS) entry which is preliminary data.</text>
</comment>
<dbReference type="InterPro" id="IPR003439">
    <property type="entry name" value="ABC_transporter-like_ATP-bd"/>
</dbReference>
<dbReference type="GO" id="GO:0055085">
    <property type="term" value="P:transmembrane transport"/>
    <property type="evidence" value="ECO:0007669"/>
    <property type="project" value="UniProtKB-ARBA"/>
</dbReference>
<dbReference type="EMBL" id="JYNU01000057">
    <property type="protein sequence ID" value="KMO68879.1"/>
    <property type="molecule type" value="Genomic_DNA"/>
</dbReference>
<dbReference type="STRING" id="1807.MOBUDSM44075_04299"/>
<organism evidence="7 10">
    <name type="scientific">Mycolicibacterium obuense</name>
    <dbReference type="NCBI Taxonomy" id="1807"/>
    <lineage>
        <taxon>Bacteria</taxon>
        <taxon>Bacillati</taxon>
        <taxon>Actinomycetota</taxon>
        <taxon>Actinomycetes</taxon>
        <taxon>Mycobacteriales</taxon>
        <taxon>Mycobacteriaceae</taxon>
        <taxon>Mycolicibacterium</taxon>
    </lineage>
</organism>
<dbReference type="PANTHER" id="PTHR43776">
    <property type="entry name" value="TRANSPORT ATP-BINDING PROTEIN"/>
    <property type="match status" value="1"/>
</dbReference>
<evidence type="ECO:0000313" key="7">
    <source>
        <dbReference type="EMBL" id="KMO68879.1"/>
    </source>
</evidence>
<dbReference type="Gene3D" id="3.40.50.300">
    <property type="entry name" value="P-loop containing nucleotide triphosphate hydrolases"/>
    <property type="match status" value="1"/>
</dbReference>
<dbReference type="PROSITE" id="PS50893">
    <property type="entry name" value="ABC_TRANSPORTER_2"/>
    <property type="match status" value="1"/>
</dbReference>
<protein>
    <submittedName>
        <fullName evidence="6">ABC transporter ATP-binding protein</fullName>
    </submittedName>
    <submittedName>
        <fullName evidence="7">Oligopeptide transport ATP-binding protein OppF</fullName>
    </submittedName>
</protein>
<evidence type="ECO:0000256" key="4">
    <source>
        <dbReference type="ARBA" id="ARBA00022840"/>
    </source>
</evidence>
<dbReference type="InterPro" id="IPR050319">
    <property type="entry name" value="ABC_transp_ATP-bind"/>
</dbReference>
<dbReference type="PANTHER" id="PTHR43776:SF7">
    <property type="entry name" value="D,D-DIPEPTIDE TRANSPORT ATP-BINDING PROTEIN DDPF-RELATED"/>
    <property type="match status" value="1"/>
</dbReference>
<evidence type="ECO:0000313" key="10">
    <source>
        <dbReference type="Proteomes" id="UP000036313"/>
    </source>
</evidence>
<dbReference type="AlphaFoldDB" id="A0A0J6VF51"/>
<name>A0A0J6VF51_9MYCO</name>